<protein>
    <submittedName>
        <fullName evidence="2">Uncharacterized protein</fullName>
    </submittedName>
</protein>
<name>A0A485P8Y7_LYNPA</name>
<keyword evidence="3" id="KW-1185">Reference proteome</keyword>
<evidence type="ECO:0000313" key="2">
    <source>
        <dbReference type="EMBL" id="VFV40673.1"/>
    </source>
</evidence>
<proteinExistence type="predicted"/>
<evidence type="ECO:0000313" key="3">
    <source>
        <dbReference type="Proteomes" id="UP000386466"/>
    </source>
</evidence>
<feature type="compositionally biased region" description="Basic and acidic residues" evidence="1">
    <location>
        <begin position="42"/>
        <end position="58"/>
    </location>
</feature>
<sequence length="181" mass="19655">MLRNRRVSAPSLQAPGCKPARQPEEAEEEGDPGGQRTSWAQSHEKAGVSSGKSDKEGSSGRSQRKAALLSWPGGPHGRDSDRIRLRMDAMTGLICSGPELSRAHPVPGAQPPAEMTFFAQPSERIPLCHSTSGWRTQPPPLRPPRSLGFTVTRKAHPQVCRSGNDLNAGLDLLEMGFWPYI</sequence>
<organism evidence="2 3">
    <name type="scientific">Lynx pardinus</name>
    <name type="common">Iberian lynx</name>
    <name type="synonym">Felis pardina</name>
    <dbReference type="NCBI Taxonomy" id="191816"/>
    <lineage>
        <taxon>Eukaryota</taxon>
        <taxon>Metazoa</taxon>
        <taxon>Chordata</taxon>
        <taxon>Craniata</taxon>
        <taxon>Vertebrata</taxon>
        <taxon>Euteleostomi</taxon>
        <taxon>Mammalia</taxon>
        <taxon>Eutheria</taxon>
        <taxon>Laurasiatheria</taxon>
        <taxon>Carnivora</taxon>
        <taxon>Feliformia</taxon>
        <taxon>Felidae</taxon>
        <taxon>Felinae</taxon>
        <taxon>Lynx</taxon>
    </lineage>
</organism>
<accession>A0A485P8Y7</accession>
<dbReference type="EMBL" id="CAAGRJ010029232">
    <property type="protein sequence ID" value="VFV40673.1"/>
    <property type="molecule type" value="Genomic_DNA"/>
</dbReference>
<gene>
    <name evidence="2" type="ORF">LYPA_23C011354</name>
</gene>
<evidence type="ECO:0000256" key="1">
    <source>
        <dbReference type="SAM" id="MobiDB-lite"/>
    </source>
</evidence>
<dbReference type="AlphaFoldDB" id="A0A485P8Y7"/>
<reference evidence="2 3" key="1">
    <citation type="submission" date="2019-01" db="EMBL/GenBank/DDBJ databases">
        <authorList>
            <person name="Alioto T."/>
            <person name="Alioto T."/>
        </authorList>
    </citation>
    <scope>NUCLEOTIDE SEQUENCE [LARGE SCALE GENOMIC DNA]</scope>
</reference>
<dbReference type="Proteomes" id="UP000386466">
    <property type="component" value="Unassembled WGS sequence"/>
</dbReference>
<feature type="region of interest" description="Disordered" evidence="1">
    <location>
        <begin position="1"/>
        <end position="82"/>
    </location>
</feature>